<sequence length="200" mass="23225">MLITIDGPDFAGKSTIIAALSRALAERGYRVCLSRTSLTRGWMVPLVEWAQRPSIPAWIKSLVFHAAYLPDLFWRVPRDTVFLQETYWPRVLAYDVVAKRRVGYLFMRAIGWMMPKPDVGVFIDSRFGVRKRRYQQSPDQSDQRDARRFGPDRAFHTRLIAVYKTLSRRHGAIVMKNNHEDVQVVVAQILALVERGRRPR</sequence>
<dbReference type="RefSeq" id="WP_098152398.1">
    <property type="nucleotide sequence ID" value="NZ_CP065596.1"/>
</dbReference>
<evidence type="ECO:0000313" key="1">
    <source>
        <dbReference type="EMBL" id="PEH42584.1"/>
    </source>
</evidence>
<protein>
    <recommendedName>
        <fullName evidence="3">Thymidylate kinase</fullName>
    </recommendedName>
</protein>
<dbReference type="Gene3D" id="3.40.50.300">
    <property type="entry name" value="P-loop containing nucleotide triphosphate hydrolases"/>
    <property type="match status" value="1"/>
</dbReference>
<evidence type="ECO:0008006" key="3">
    <source>
        <dbReference type="Google" id="ProtNLM"/>
    </source>
</evidence>
<evidence type="ECO:0000313" key="2">
    <source>
        <dbReference type="Proteomes" id="UP000220629"/>
    </source>
</evidence>
<dbReference type="EMBL" id="PDDY01000001">
    <property type="protein sequence ID" value="PEH42584.1"/>
    <property type="molecule type" value="Genomic_DNA"/>
</dbReference>
<dbReference type="AlphaFoldDB" id="A0A2A7SFX8"/>
<accession>A0A2A7SFX8</accession>
<organism evidence="1 2">
    <name type="scientific">Burkholderia gladioli</name>
    <name type="common">Pseudomonas marginata</name>
    <name type="synonym">Phytomonas marginata</name>
    <dbReference type="NCBI Taxonomy" id="28095"/>
    <lineage>
        <taxon>Bacteria</taxon>
        <taxon>Pseudomonadati</taxon>
        <taxon>Pseudomonadota</taxon>
        <taxon>Betaproteobacteria</taxon>
        <taxon>Burkholderiales</taxon>
        <taxon>Burkholderiaceae</taxon>
        <taxon>Burkholderia</taxon>
    </lineage>
</organism>
<reference evidence="2" key="1">
    <citation type="submission" date="2017-09" db="EMBL/GenBank/DDBJ databases">
        <title>FDA dAtabase for Regulatory Grade micrObial Sequences (FDA-ARGOS): Supporting development and validation of Infectious Disease Dx tests.</title>
        <authorList>
            <person name="Minogue T."/>
            <person name="Wolcott M."/>
            <person name="Wasieloski L."/>
            <person name="Aguilar W."/>
            <person name="Moore D."/>
            <person name="Tallon L."/>
            <person name="Sadzewicz L."/>
            <person name="Ott S."/>
            <person name="Zhao X."/>
            <person name="Nagaraj S."/>
            <person name="Vavikolanu K."/>
            <person name="Aluvathingal J."/>
            <person name="Nadendla S."/>
            <person name="Sichtig H."/>
        </authorList>
    </citation>
    <scope>NUCLEOTIDE SEQUENCE [LARGE SCALE GENOMIC DNA]</scope>
    <source>
        <strain evidence="2">FDAARGOS_390</strain>
    </source>
</reference>
<dbReference type="SUPFAM" id="SSF52540">
    <property type="entry name" value="P-loop containing nucleoside triphosphate hydrolases"/>
    <property type="match status" value="1"/>
</dbReference>
<proteinExistence type="predicted"/>
<dbReference type="Proteomes" id="UP000220629">
    <property type="component" value="Unassembled WGS sequence"/>
</dbReference>
<name>A0A2A7SFX8_BURGA</name>
<comment type="caution">
    <text evidence="1">The sequence shown here is derived from an EMBL/GenBank/DDBJ whole genome shotgun (WGS) entry which is preliminary data.</text>
</comment>
<dbReference type="InterPro" id="IPR027417">
    <property type="entry name" value="P-loop_NTPase"/>
</dbReference>
<gene>
    <name evidence="1" type="ORF">CRM94_10710</name>
</gene>